<proteinExistence type="predicted"/>
<evidence type="ECO:0000313" key="4">
    <source>
        <dbReference type="Proteomes" id="UP000297025"/>
    </source>
</evidence>
<reference evidence="3 4" key="1">
    <citation type="journal article" date="2008" name="Int. J. Syst. Evol. Microbiol.">
        <title>Nocardioides daphniae sp. nov., isolated from Daphnia cucullata (Crustacea: Cladocera).</title>
        <authorList>
            <person name="Toth E.M."/>
            <person name="Keki Z."/>
            <person name="Homonnay Z.G."/>
            <person name="Borsodi A.K."/>
            <person name="Marialigeti K."/>
            <person name="Schumann P."/>
        </authorList>
    </citation>
    <scope>NUCLEOTIDE SEQUENCE [LARGE SCALE GENOMIC DNA]</scope>
    <source>
        <strain evidence="3 4">JCM 16608</strain>
    </source>
</reference>
<evidence type="ECO:0000256" key="1">
    <source>
        <dbReference type="SAM" id="Phobius"/>
    </source>
</evidence>
<accession>A0A4P7UBB7</accession>
<dbReference type="RefSeq" id="WP_135831644.1">
    <property type="nucleotide sequence ID" value="NZ_BMCK01000002.1"/>
</dbReference>
<keyword evidence="1" id="KW-0472">Membrane</keyword>
<dbReference type="EMBL" id="BMCK01000002">
    <property type="protein sequence ID" value="GGD14423.1"/>
    <property type="molecule type" value="Genomic_DNA"/>
</dbReference>
<feature type="transmembrane region" description="Helical" evidence="1">
    <location>
        <begin position="137"/>
        <end position="156"/>
    </location>
</feature>
<keyword evidence="5" id="KW-1185">Reference proteome</keyword>
<dbReference type="AlphaFoldDB" id="A0A4P7UBB7"/>
<feature type="transmembrane region" description="Helical" evidence="1">
    <location>
        <begin position="54"/>
        <end position="73"/>
    </location>
</feature>
<evidence type="ECO:0000313" key="3">
    <source>
        <dbReference type="EMBL" id="QCC76595.1"/>
    </source>
</evidence>
<reference evidence="2" key="2">
    <citation type="journal article" date="2014" name="Int. J. Syst. Evol. Microbiol.">
        <title>Complete genome of a new Firmicutes species belonging to the dominant human colonic microbiota ('Ruminococcus bicirculans') reveals two chromosomes and a selective capacity to utilize plant glucans.</title>
        <authorList>
            <consortium name="NISC Comparative Sequencing Program"/>
            <person name="Wegmann U."/>
            <person name="Louis P."/>
            <person name="Goesmann A."/>
            <person name="Henrissat B."/>
            <person name="Duncan S.H."/>
            <person name="Flint H.J."/>
        </authorList>
    </citation>
    <scope>NUCLEOTIDE SEQUENCE</scope>
    <source>
        <strain evidence="2">CCM 7403</strain>
    </source>
</reference>
<dbReference type="Proteomes" id="UP000630594">
    <property type="component" value="Unassembled WGS sequence"/>
</dbReference>
<keyword evidence="1" id="KW-1133">Transmembrane helix</keyword>
<keyword evidence="1" id="KW-0812">Transmembrane</keyword>
<gene>
    <name evidence="3" type="ORF">E2C04_04070</name>
    <name evidence="2" type="ORF">GCM10007231_11770</name>
</gene>
<dbReference type="KEGG" id="ndp:E2C04_04070"/>
<reference evidence="3" key="4">
    <citation type="submission" date="2019-03" db="EMBL/GenBank/DDBJ databases">
        <authorList>
            <person name="Huang Y."/>
        </authorList>
    </citation>
    <scope>NUCLEOTIDE SEQUENCE</scope>
    <source>
        <strain evidence="3">JCM 16608</strain>
    </source>
</reference>
<evidence type="ECO:0000313" key="2">
    <source>
        <dbReference type="EMBL" id="GGD14423.1"/>
    </source>
</evidence>
<organism evidence="3 4">
    <name type="scientific">Nocardioides daphniae</name>
    <dbReference type="NCBI Taxonomy" id="402297"/>
    <lineage>
        <taxon>Bacteria</taxon>
        <taxon>Bacillati</taxon>
        <taxon>Actinomycetota</taxon>
        <taxon>Actinomycetes</taxon>
        <taxon>Propionibacteriales</taxon>
        <taxon>Nocardioidaceae</taxon>
        <taxon>Nocardioides</taxon>
    </lineage>
</organism>
<evidence type="ECO:0000313" key="5">
    <source>
        <dbReference type="Proteomes" id="UP000630594"/>
    </source>
</evidence>
<sequence>MAVHDKTDALVPFPVAWVDAPPTVSRRLVLGSGVGALLGGLGAVALLLDGEYPLGFTTALIAAFFGASAHISSRAWRWPGRRRPLVDSVDGIGLRFRAGAGGWRFTVGAMVAGVPFGVALGWAAYHDPTPTGRTWVALVNSPILLGWCLFQLWNVATGCLRRGEVLLTPEGVTYSAWGDRFSLPWDRAARVDAELSPGLGRRAAPGVRVTRRPGFCTSHERTARGFSSTATSHLPDLVVRADQVEGDPALLAHALAFYATHHELLEELGDARALERVRSGRAVAPHLAR</sequence>
<dbReference type="EMBL" id="CP038462">
    <property type="protein sequence ID" value="QCC76595.1"/>
    <property type="molecule type" value="Genomic_DNA"/>
</dbReference>
<feature type="transmembrane region" description="Helical" evidence="1">
    <location>
        <begin position="105"/>
        <end position="125"/>
    </location>
</feature>
<reference evidence="5" key="3">
    <citation type="journal article" date="2019" name="Int. J. Syst. Evol. Microbiol.">
        <title>The Global Catalogue of Microorganisms (GCM) 10K type strain sequencing project: providing services to taxonomists for standard genome sequencing and annotation.</title>
        <authorList>
            <consortium name="The Broad Institute Genomics Platform"/>
            <consortium name="The Broad Institute Genome Sequencing Center for Infectious Disease"/>
            <person name="Wu L."/>
            <person name="Ma J."/>
        </authorList>
    </citation>
    <scope>NUCLEOTIDE SEQUENCE [LARGE SCALE GENOMIC DNA]</scope>
    <source>
        <strain evidence="5">CCM 7403</strain>
    </source>
</reference>
<feature type="transmembrane region" description="Helical" evidence="1">
    <location>
        <begin position="28"/>
        <end position="48"/>
    </location>
</feature>
<name>A0A4P7UBB7_9ACTN</name>
<reference evidence="2" key="5">
    <citation type="submission" date="2024-05" db="EMBL/GenBank/DDBJ databases">
        <authorList>
            <person name="Sun Q."/>
            <person name="Sedlacek I."/>
        </authorList>
    </citation>
    <scope>NUCLEOTIDE SEQUENCE</scope>
    <source>
        <strain evidence="2">CCM 7403</strain>
    </source>
</reference>
<protein>
    <submittedName>
        <fullName evidence="3">Uncharacterized protein</fullName>
    </submittedName>
</protein>
<dbReference type="Proteomes" id="UP000297025">
    <property type="component" value="Chromosome"/>
</dbReference>
<dbReference type="OrthoDB" id="3627672at2"/>